<dbReference type="STRING" id="89784.SAMN04489725_11215"/>
<dbReference type="RefSeq" id="WP_006445944.1">
    <property type="nucleotide sequence ID" value="NZ_BSRA01000010.1"/>
</dbReference>
<gene>
    <name evidence="2" type="ORF">Heshes_19390</name>
    <name evidence="3" type="ORF">SAMN04489725_11215</name>
</gene>
<dbReference type="AlphaFoldDB" id="A0A1H2VUE4"/>
<evidence type="ECO:0000256" key="1">
    <source>
        <dbReference type="SAM" id="Phobius"/>
    </source>
</evidence>
<evidence type="ECO:0000313" key="2">
    <source>
        <dbReference type="EMBL" id="GLV14255.1"/>
    </source>
</evidence>
<protein>
    <submittedName>
        <fullName evidence="3">Uncharacterized protein</fullName>
    </submittedName>
</protein>
<feature type="transmembrane region" description="Helical" evidence="1">
    <location>
        <begin position="12"/>
        <end position="30"/>
    </location>
</feature>
<reference evidence="3" key="2">
    <citation type="submission" date="2016-10" db="EMBL/GenBank/DDBJ databases">
        <authorList>
            <person name="de Groot N.N."/>
        </authorList>
    </citation>
    <scope>NUCLEOTIDE SEQUENCE [LARGE SCALE GENOMIC DNA]</scope>
    <source>
        <strain evidence="3">DSM 12489</strain>
    </source>
</reference>
<reference evidence="4" key="1">
    <citation type="submission" date="2016-10" db="EMBL/GenBank/DDBJ databases">
        <authorList>
            <person name="Varghese N."/>
        </authorList>
    </citation>
    <scope>NUCLEOTIDE SEQUENCE [LARGE SCALE GENOMIC DNA]</scope>
    <source>
        <strain evidence="4">DSM 12489</strain>
    </source>
</reference>
<keyword evidence="1" id="KW-1133">Transmembrane helix</keyword>
<accession>A0A1H2VUE4</accession>
<dbReference type="Proteomes" id="UP000182589">
    <property type="component" value="Unassembled WGS sequence"/>
</dbReference>
<dbReference type="EMBL" id="BSRA01000010">
    <property type="protein sequence ID" value="GLV14255.1"/>
    <property type="molecule type" value="Genomic_DNA"/>
</dbReference>
<name>A0A1H2VUE4_9BACL</name>
<organism evidence="3 4">
    <name type="scientific">Alicyclobacillus hesperidum</name>
    <dbReference type="NCBI Taxonomy" id="89784"/>
    <lineage>
        <taxon>Bacteria</taxon>
        <taxon>Bacillati</taxon>
        <taxon>Bacillota</taxon>
        <taxon>Bacilli</taxon>
        <taxon>Bacillales</taxon>
        <taxon>Alicyclobacillaceae</taxon>
        <taxon>Alicyclobacillus</taxon>
    </lineage>
</organism>
<evidence type="ECO:0000313" key="4">
    <source>
        <dbReference type="Proteomes" id="UP000182589"/>
    </source>
</evidence>
<proteinExistence type="predicted"/>
<keyword evidence="1" id="KW-0812">Transmembrane</keyword>
<dbReference type="Proteomes" id="UP001157137">
    <property type="component" value="Unassembled WGS sequence"/>
</dbReference>
<keyword evidence="4" id="KW-1185">Reference proteome</keyword>
<dbReference type="EMBL" id="FNOJ01000012">
    <property type="protein sequence ID" value="SDW71564.1"/>
    <property type="molecule type" value="Genomic_DNA"/>
</dbReference>
<reference evidence="2" key="3">
    <citation type="submission" date="2023-02" db="EMBL/GenBank/DDBJ databases">
        <title>Proposal of a novel subspecies: Alicyclobacillus hesperidum subspecies aegle.</title>
        <authorList>
            <person name="Goto K."/>
            <person name="Fujii T."/>
            <person name="Yasui K."/>
            <person name="Mochida K."/>
            <person name="Kato-Tanaka Y."/>
            <person name="Morohoshi S."/>
            <person name="An S.Y."/>
            <person name="Kasai H."/>
            <person name="Yokota A."/>
        </authorList>
    </citation>
    <scope>NUCLEOTIDE SEQUENCE</scope>
    <source>
        <strain evidence="2">DSM 12766</strain>
    </source>
</reference>
<keyword evidence="1" id="KW-0472">Membrane</keyword>
<evidence type="ECO:0000313" key="3">
    <source>
        <dbReference type="EMBL" id="SDW71564.1"/>
    </source>
</evidence>
<sequence>MKAVQRAVRTFVLAFVGLSLLMIVGFMLVLAASSKGVLACAGGALMVLAMVLAAAVDIRLRSPHVRKVP</sequence>
<feature type="transmembrane region" description="Helical" evidence="1">
    <location>
        <begin position="36"/>
        <end position="56"/>
    </location>
</feature>